<evidence type="ECO:0000313" key="1">
    <source>
        <dbReference type="EMBL" id="HBU52213.1"/>
    </source>
</evidence>
<reference evidence="1 2" key="1">
    <citation type="journal article" date="2018" name="Nat. Biotechnol.">
        <title>A standardized bacterial taxonomy based on genome phylogeny substantially revises the tree of life.</title>
        <authorList>
            <person name="Parks D.H."/>
            <person name="Chuvochina M."/>
            <person name="Waite D.W."/>
            <person name="Rinke C."/>
            <person name="Skarshewski A."/>
            <person name="Chaumeil P.A."/>
            <person name="Hugenholtz P."/>
        </authorList>
    </citation>
    <scope>NUCLEOTIDE SEQUENCE [LARGE SCALE GENOMIC DNA]</scope>
    <source>
        <strain evidence="1">UBA11621</strain>
    </source>
</reference>
<accession>A0A358E1Z7</accession>
<dbReference type="RefSeq" id="WP_272965309.1">
    <property type="nucleotide sequence ID" value="NZ_CALBIY010000020.1"/>
</dbReference>
<evidence type="ECO:0000313" key="2">
    <source>
        <dbReference type="Proteomes" id="UP000264779"/>
    </source>
</evidence>
<proteinExistence type="predicted"/>
<dbReference type="InterPro" id="IPR013783">
    <property type="entry name" value="Ig-like_fold"/>
</dbReference>
<dbReference type="Pfam" id="PF22352">
    <property type="entry name" value="K319L-like_PKD"/>
    <property type="match status" value="1"/>
</dbReference>
<name>A0A358E1Z7_9ALTE</name>
<dbReference type="Proteomes" id="UP000264779">
    <property type="component" value="Unassembled WGS sequence"/>
</dbReference>
<protein>
    <recommendedName>
        <fullName evidence="3">Ig-like domain-containing protein</fullName>
    </recommendedName>
</protein>
<dbReference type="Gene3D" id="2.60.40.10">
    <property type="entry name" value="Immunoglobulins"/>
    <property type="match status" value="1"/>
</dbReference>
<dbReference type="AlphaFoldDB" id="A0A358E1Z7"/>
<dbReference type="Gene3D" id="2.60.120.560">
    <property type="entry name" value="Exo-inulinase, domain 1"/>
    <property type="match status" value="1"/>
</dbReference>
<dbReference type="InterPro" id="IPR035986">
    <property type="entry name" value="PKD_dom_sf"/>
</dbReference>
<dbReference type="SUPFAM" id="SSF49299">
    <property type="entry name" value="PKD domain"/>
    <property type="match status" value="1"/>
</dbReference>
<sequence>MAIETFDYPDGTTSVAGATLLEGDYVVNNKKLTKGSATPSILFDSGRDGSVTVDMHNTGVSFANAFILMRVTDTSNLILFGLAPGEGELGARCRIYLKEGGVNNIVADEYYTALNDPDLTKVSPVYRMTAVCDGTDLKFYVNGELVCSATDVSAISGDGIGLRVDDNDMQFDNYRYTSEIITPPEIVTQSGSALSVTKLGQIFPIHSQILADGYEEEFFLYPVDGSTVPSWPSSTYPVIVYSSPDHGSGPGGIYVRVWNSTLGAITDPAAWEEWQNVSSRPEFDHITTKTCPIYVDDDFVQTETPAVRVIDGVVNMLYHTRSVLVPEYPEGVQNTHLATGTNGIDFTRSATSVITYNPEFEQGDGHTGYAKPIINPLSKYPYEYIAMASHGGGSDGTGGAAIYGANTWDSWEFITLIGSSTDKRIVDHAPAGWEDVEWGARINSLDNIRREGEYWRCVFNLRIDDANGGDTIPYLPVEVLIDDEFNLVSEPNLFIELGANGDFDEGEILQFIEFEYGSSRYGLYKSLPLAANSNSAVGMVEVSDASRDWRLFQTLAEKSGELYLSGDYAGLTANNTTITDADGLINLSVPANGTDAIVTGASVTPSSHGIVELSFKRHGRMTESDIGGMVGFFDDVTNIQNGIGLRWPTNATGDDYIRLVITVGGVETEYVTNEVLSRLAGGSVDYVMSKKSYGFRIDVANRLVHVLDGRAVVYEQDISDIDLTTTYQSALIHYSDTAALGSVAFEQMQVSTFSNDARALRPIAGAGADQSDIVEGDVVTLDGTASAAIAPATIASYQWVQTGGESVTLSDATEVNPTFTAPNIDTEQTLTFSLTVIDSNGLLSDADLVNVDMIVTSTLTATIDSIPDGTYDTRVIDADNGLMPFFGSKEWANGSATFTLNDVQVGTNCEVFALTPNDLPAGAARGVTE</sequence>
<evidence type="ECO:0008006" key="3">
    <source>
        <dbReference type="Google" id="ProtNLM"/>
    </source>
</evidence>
<gene>
    <name evidence="1" type="ORF">DEB45_13225</name>
</gene>
<comment type="caution">
    <text evidence="1">The sequence shown here is derived from an EMBL/GenBank/DDBJ whole genome shotgun (WGS) entry which is preliminary data.</text>
</comment>
<dbReference type="EMBL" id="DONK01000198">
    <property type="protein sequence ID" value="HBU52213.1"/>
    <property type="molecule type" value="Genomic_DNA"/>
</dbReference>
<organism evidence="1 2">
    <name type="scientific">Alteromonas australica</name>
    <dbReference type="NCBI Taxonomy" id="589873"/>
    <lineage>
        <taxon>Bacteria</taxon>
        <taxon>Pseudomonadati</taxon>
        <taxon>Pseudomonadota</taxon>
        <taxon>Gammaproteobacteria</taxon>
        <taxon>Alteromonadales</taxon>
        <taxon>Alteromonadaceae</taxon>
        <taxon>Alteromonas/Salinimonas group</taxon>
        <taxon>Alteromonas</taxon>
    </lineage>
</organism>